<keyword evidence="5" id="KW-1185">Reference proteome</keyword>
<feature type="domain" description="Lambda-carrageenase C-terminal" evidence="2">
    <location>
        <begin position="873"/>
        <end position="951"/>
    </location>
</feature>
<dbReference type="Pfam" id="PF25290">
    <property type="entry name" value="CGLA_M"/>
    <property type="match status" value="1"/>
</dbReference>
<organism evidence="4 5">
    <name type="scientific">Flavivirga aquatica</name>
    <dbReference type="NCBI Taxonomy" id="1849968"/>
    <lineage>
        <taxon>Bacteria</taxon>
        <taxon>Pseudomonadati</taxon>
        <taxon>Bacteroidota</taxon>
        <taxon>Flavobacteriia</taxon>
        <taxon>Flavobacteriales</taxon>
        <taxon>Flavobacteriaceae</taxon>
        <taxon>Flavivirga</taxon>
    </lineage>
</organism>
<dbReference type="OrthoDB" id="972537at2"/>
<dbReference type="Gene3D" id="2.130.10.10">
    <property type="entry name" value="YVTN repeat-like/Quinoprotein amine dehydrogenase"/>
    <property type="match status" value="1"/>
</dbReference>
<accession>A0A1E5T8J0</accession>
<dbReference type="RefSeq" id="WP_069830603.1">
    <property type="nucleotide sequence ID" value="NZ_MDJD01000046.1"/>
</dbReference>
<sequence length="956" mass="109654">MNKQIIFFLYIAFHFFSFRAFHVVAQESSNRNKSIRPLSNKFVDKQAIQSIEIGYTISKIRTAKNKNKSYIVASSYEGTVLRISFDGQVLWKHELSGFMNHDIWCQDIDYDGIAEVLAANADGSLYCLDSKGKLLWKFSQSEAPIKSVCVINKENKNYVVCGGYDKNIYYLSPKGELLKTIASNTYSIEKPWGKNGKLKPEPRNHVTNFLRPLHKKNGTECLIVHGIQNSNSGRGSLYVFDIFEDKPIQTIKLKKGNVFGELRTRDVNGDGTDEILIGGTGEANRGSGFLRIDIENPENQALFNIKTLYKKIDAFGYRVTQPVVIKEGKALKYLTLFGSRILLSPINMNPNETEVLACKYAFNDIWNDKQNNRVILASAQSGGSAIHIINLENSKWKKEYANLNPIGKIETILKNTAEVKKQLKTFKQPVYQKESASVYFMTEKRKDDYTRSTISRLEKSYSNPIFLNGFHMPKQEKWDRSSILNEKYRNKKDRRKKYVLSQQEVIDFVTPKYKNAPGISYWGGHGNDPYMFQLSTTKKIVDQAKGKQTVLIYPELEDYTKDFEYVMNDLFYPLANYIKDKNGKIYVRTKHTFWQANVYLPVWSKLVSGDYSSVFVPSMEETTDKSMELSLASRMGIWSSGAVDSWGARCARDNASYDRTRQYSHQMLPNHFLRMMVYNIANGAQYINNFALDQEYISLLWKLIAKGALYVPNREDILSISPVHLSMTAPNEHFLNEGSNTKWLTFYDEEKEKNTPLVFSHLNGTWPGAPVTEWDFSRYAANATERRLNFIPKYENGMVLITPPQKGIFADKKAKRKPLPENLHAIYRGIMKEYITDGKDYISSDGKKRYNPTEYYKVIEEDIKKGAKLLPVTVTGNVGWVVSQVSSKHLRLTIVDNGYINPNSQTATITFNTITPLKIKDVLNDEVFKILDNKTIKIDIPLGMFRFVDIELKEEF</sequence>
<evidence type="ECO:0008006" key="6">
    <source>
        <dbReference type="Google" id="ProtNLM"/>
    </source>
</evidence>
<evidence type="ECO:0000313" key="4">
    <source>
        <dbReference type="EMBL" id="OEK07658.1"/>
    </source>
</evidence>
<evidence type="ECO:0000259" key="3">
    <source>
        <dbReference type="Pfam" id="PF25292"/>
    </source>
</evidence>
<dbReference type="STRING" id="1849968.A8C32_16900"/>
<evidence type="ECO:0000259" key="1">
    <source>
        <dbReference type="Pfam" id="PF25290"/>
    </source>
</evidence>
<dbReference type="InterPro" id="IPR015943">
    <property type="entry name" value="WD40/YVTN_repeat-like_dom_sf"/>
</dbReference>
<name>A0A1E5T8J0_9FLAO</name>
<dbReference type="Pfam" id="PF25291">
    <property type="entry name" value="CGLA_C"/>
    <property type="match status" value="1"/>
</dbReference>
<dbReference type="AlphaFoldDB" id="A0A1E5T8J0"/>
<feature type="domain" description="Lambda-carrageenase middle" evidence="1">
    <location>
        <begin position="477"/>
        <end position="846"/>
    </location>
</feature>
<dbReference type="Pfam" id="PF25292">
    <property type="entry name" value="Beta-prop_CGLA"/>
    <property type="match status" value="1"/>
</dbReference>
<reference evidence="4 5" key="1">
    <citation type="submission" date="2016-05" db="EMBL/GenBank/DDBJ databases">
        <title>Draft Genome Sequence of Algibacter sp. Strain SK-16 Isolated from the Surface Water of Aburatsubo Inlet.</title>
        <authorList>
            <person name="Wong S.-K."/>
            <person name="Yoshizawa S."/>
            <person name="Nakajima Y."/>
            <person name="Ogura Y."/>
            <person name="Tetsuya H."/>
            <person name="Hamasaki K."/>
        </authorList>
    </citation>
    <scope>NUCLEOTIDE SEQUENCE [LARGE SCALE GENOMIC DNA]</scope>
    <source>
        <strain evidence="4 5">SK-16</strain>
    </source>
</reference>
<dbReference type="InterPro" id="IPR057422">
    <property type="entry name" value="CGLA_C"/>
</dbReference>
<proteinExistence type="predicted"/>
<protein>
    <recommendedName>
        <fullName evidence="6">Lambda-carrageenase</fullName>
    </recommendedName>
</protein>
<evidence type="ECO:0000313" key="5">
    <source>
        <dbReference type="Proteomes" id="UP000095713"/>
    </source>
</evidence>
<comment type="caution">
    <text evidence="4">The sequence shown here is derived from an EMBL/GenBank/DDBJ whole genome shotgun (WGS) entry which is preliminary data.</text>
</comment>
<dbReference type="InterPro" id="IPR057420">
    <property type="entry name" value="Beta-prop_CGLA"/>
</dbReference>
<dbReference type="SUPFAM" id="SSF50998">
    <property type="entry name" value="Quinoprotein alcohol dehydrogenase-like"/>
    <property type="match status" value="1"/>
</dbReference>
<dbReference type="Proteomes" id="UP000095713">
    <property type="component" value="Unassembled WGS sequence"/>
</dbReference>
<feature type="domain" description="Lambda-carrageenase beta-propeller" evidence="3">
    <location>
        <begin position="70"/>
        <end position="389"/>
    </location>
</feature>
<evidence type="ECO:0000259" key="2">
    <source>
        <dbReference type="Pfam" id="PF25291"/>
    </source>
</evidence>
<dbReference type="EMBL" id="MDJD01000046">
    <property type="protein sequence ID" value="OEK07658.1"/>
    <property type="molecule type" value="Genomic_DNA"/>
</dbReference>
<gene>
    <name evidence="4" type="ORF">A8C32_16900</name>
</gene>
<dbReference type="InterPro" id="IPR011047">
    <property type="entry name" value="Quinoprotein_ADH-like_sf"/>
</dbReference>
<dbReference type="InterPro" id="IPR057421">
    <property type="entry name" value="CGLA_M"/>
</dbReference>